<dbReference type="GeneID" id="17278249"/>
<evidence type="ECO:0000313" key="3">
    <source>
        <dbReference type="Proteomes" id="UP000013827"/>
    </source>
</evidence>
<reference evidence="2" key="2">
    <citation type="submission" date="2024-10" db="UniProtKB">
        <authorList>
            <consortium name="EnsemblProtists"/>
        </authorList>
    </citation>
    <scope>IDENTIFICATION</scope>
</reference>
<dbReference type="EnsemblProtists" id="EOD32976">
    <property type="protein sequence ID" value="EOD32976"/>
    <property type="gene ID" value="EMIHUDRAFT_230150"/>
</dbReference>
<keyword evidence="3" id="KW-1185">Reference proteome</keyword>
<dbReference type="KEGG" id="ehx:EMIHUDRAFT_230150"/>
<sequence>MAAAGAGESAAPAEASSRICVKGLPKRCDERRLREHFSSRGAEVTDDSAGSLGSRLTHAAAVSYARALLTAYGTLYRSEVVAPSPADSEGGGFFRIDSARDLLRAARMDGNGLTQLVDGQPRVRQLVDPRFLLVNASAHGSPVIDAAFSDAWEGADIRAAEVQASREDLIKVGGKLNVTVPSEEQFKYRLLPTASVPCAYTCRLVPFLSSNSLVVKFSGDAEHYTQAVCGGLRHGVHLLLATRANFGELLHAAVAPAVQPRLQRMVRNANEYMRWATSADGLHCYLHELLSGYARKLNYSVEREGAVEKLILPALGRHARDALRNKRSSPRPSPSPPGPDYKDPAKCLDNPFDFTIPTDRTTAEACAQRRFVPPDPSLVEEFKLGKNRHSGQNLPFVLSSYELPPPKLAAKDMAARCERFWARRPESKAERK</sequence>
<evidence type="ECO:0008006" key="4">
    <source>
        <dbReference type="Google" id="ProtNLM"/>
    </source>
</evidence>
<reference evidence="3" key="1">
    <citation type="journal article" date="2013" name="Nature">
        <title>Pan genome of the phytoplankton Emiliania underpins its global distribution.</title>
        <authorList>
            <person name="Read B.A."/>
            <person name="Kegel J."/>
            <person name="Klute M.J."/>
            <person name="Kuo A."/>
            <person name="Lefebvre S.C."/>
            <person name="Maumus F."/>
            <person name="Mayer C."/>
            <person name="Miller J."/>
            <person name="Monier A."/>
            <person name="Salamov A."/>
            <person name="Young J."/>
            <person name="Aguilar M."/>
            <person name="Claverie J.M."/>
            <person name="Frickenhaus S."/>
            <person name="Gonzalez K."/>
            <person name="Herman E.K."/>
            <person name="Lin Y.C."/>
            <person name="Napier J."/>
            <person name="Ogata H."/>
            <person name="Sarno A.F."/>
            <person name="Shmutz J."/>
            <person name="Schroeder D."/>
            <person name="de Vargas C."/>
            <person name="Verret F."/>
            <person name="von Dassow P."/>
            <person name="Valentin K."/>
            <person name="Van de Peer Y."/>
            <person name="Wheeler G."/>
            <person name="Dacks J.B."/>
            <person name="Delwiche C.F."/>
            <person name="Dyhrman S.T."/>
            <person name="Glockner G."/>
            <person name="John U."/>
            <person name="Richards T."/>
            <person name="Worden A.Z."/>
            <person name="Zhang X."/>
            <person name="Grigoriev I.V."/>
            <person name="Allen A.E."/>
            <person name="Bidle K."/>
            <person name="Borodovsky M."/>
            <person name="Bowler C."/>
            <person name="Brownlee C."/>
            <person name="Cock J.M."/>
            <person name="Elias M."/>
            <person name="Gladyshev V.N."/>
            <person name="Groth M."/>
            <person name="Guda C."/>
            <person name="Hadaegh A."/>
            <person name="Iglesias-Rodriguez M.D."/>
            <person name="Jenkins J."/>
            <person name="Jones B.M."/>
            <person name="Lawson T."/>
            <person name="Leese F."/>
            <person name="Lindquist E."/>
            <person name="Lobanov A."/>
            <person name="Lomsadze A."/>
            <person name="Malik S.B."/>
            <person name="Marsh M.E."/>
            <person name="Mackinder L."/>
            <person name="Mock T."/>
            <person name="Mueller-Roeber B."/>
            <person name="Pagarete A."/>
            <person name="Parker M."/>
            <person name="Probert I."/>
            <person name="Quesneville H."/>
            <person name="Raines C."/>
            <person name="Rensing S.A."/>
            <person name="Riano-Pachon D.M."/>
            <person name="Richier S."/>
            <person name="Rokitta S."/>
            <person name="Shiraiwa Y."/>
            <person name="Soanes D.M."/>
            <person name="van der Giezen M."/>
            <person name="Wahlund T.M."/>
            <person name="Williams B."/>
            <person name="Wilson W."/>
            <person name="Wolfe G."/>
            <person name="Wurch L.L."/>
        </authorList>
    </citation>
    <scope>NUCLEOTIDE SEQUENCE</scope>
</reference>
<dbReference type="HOGENOM" id="CLU_635287_0_0_1"/>
<evidence type="ECO:0000256" key="1">
    <source>
        <dbReference type="SAM" id="MobiDB-lite"/>
    </source>
</evidence>
<dbReference type="AlphaFoldDB" id="A0A0D3KB41"/>
<evidence type="ECO:0000313" key="2">
    <source>
        <dbReference type="EnsemblProtists" id="EOD32976"/>
    </source>
</evidence>
<dbReference type="PaxDb" id="2903-EOD32976"/>
<proteinExistence type="predicted"/>
<feature type="region of interest" description="Disordered" evidence="1">
    <location>
        <begin position="321"/>
        <end position="344"/>
    </location>
</feature>
<dbReference type="RefSeq" id="XP_005785405.1">
    <property type="nucleotide sequence ID" value="XM_005785348.1"/>
</dbReference>
<protein>
    <recommendedName>
        <fullName evidence="4">RRM domain-containing protein</fullName>
    </recommendedName>
</protein>
<dbReference type="Proteomes" id="UP000013827">
    <property type="component" value="Unassembled WGS sequence"/>
</dbReference>
<accession>A0A0D3KB41</accession>
<organism evidence="2 3">
    <name type="scientific">Emiliania huxleyi (strain CCMP1516)</name>
    <dbReference type="NCBI Taxonomy" id="280463"/>
    <lineage>
        <taxon>Eukaryota</taxon>
        <taxon>Haptista</taxon>
        <taxon>Haptophyta</taxon>
        <taxon>Prymnesiophyceae</taxon>
        <taxon>Isochrysidales</taxon>
        <taxon>Noelaerhabdaceae</taxon>
        <taxon>Emiliania</taxon>
    </lineage>
</organism>
<name>A0A0D3KB41_EMIH1</name>